<feature type="compositionally biased region" description="Basic and acidic residues" evidence="1">
    <location>
        <begin position="625"/>
        <end position="661"/>
    </location>
</feature>
<dbReference type="AlphaFoldDB" id="A0A5K1K1B9"/>
<name>A0A5K1K1B9_9APHY</name>
<evidence type="ECO:0000256" key="1">
    <source>
        <dbReference type="SAM" id="MobiDB-lite"/>
    </source>
</evidence>
<dbReference type="EMBL" id="LR727540">
    <property type="protein sequence ID" value="VWO99299.1"/>
    <property type="molecule type" value="Genomic_DNA"/>
</dbReference>
<proteinExistence type="predicted"/>
<gene>
    <name evidence="2" type="primary">I1RWA9</name>
</gene>
<sequence length="676" mass="75002">MLNIEPHHFEITFNKPYQDIVAADVLQGAGDFIASYSAQGGYRQMFPLNVASTLMLRHLRKEDAFAVSPEIEPGLPLSEPSPGPYSLLATDWYRSTGYSLPSEAVDDDALLASVSPTPDSTTVQWYIIVRVPLNPSEAFGVKGLRGSVTILGSCMGYLKQVAKDLENRGRAGLLSPSVISKKPSKLPTSQREKTPITTGMCPGYDYGSSPITVIPIFVEAYNQLARPSSVQLERGSRQGGFDIFRALSRLTVAVNQHFDDEHKFNEGVFDALKVLLDFDELDLVSHFEIHALDGSLATEIDWLGFCQTIQGHLCLAFSREGKEDYGSGGDSILQNFLALQRMLALCPELKAYIEFTACPILLLAVEGTQVQTREELHSLAVKFQVIRNTMWKLCQFYTNLHAGTALPTLPFLFPQPMSLLKHLIPSPQAEAIRCLSSLNLHLIDVIDESKASRSLYKGVMLHHPDIQSVFVKFIAGEYGLAAHQLLAQHTPPLAPQLFWCGEVAVGHTMIVMEELGFEFDRGSPHPREGQGDDVAIVERDIVQAVKTLHEHNFVHGDLRPPNVIISYGRGYLVDFDIAGIEGSATYPLTLNPNIVWSEDAFNLMSMPIEKVDDVTMLARMIRELKGERDPQAKKRERPSQEGQGEETRKRSKSANDSDPDYRQAVGHINNSKQFAL</sequence>
<dbReference type="Gene3D" id="1.10.510.10">
    <property type="entry name" value="Transferase(Phosphotransferase) domain 1"/>
    <property type="match status" value="1"/>
</dbReference>
<protein>
    <recommendedName>
        <fullName evidence="3">Protein kinase domain-containing protein</fullName>
    </recommendedName>
</protein>
<reference evidence="2" key="1">
    <citation type="submission" date="2019-10" db="EMBL/GenBank/DDBJ databases">
        <authorList>
            <person name="Nor Muhammad N."/>
        </authorList>
    </citation>
    <scope>NUCLEOTIDE SEQUENCE</scope>
</reference>
<feature type="region of interest" description="Disordered" evidence="1">
    <location>
        <begin position="625"/>
        <end position="676"/>
    </location>
</feature>
<dbReference type="InterPro" id="IPR011009">
    <property type="entry name" value="Kinase-like_dom_sf"/>
</dbReference>
<dbReference type="SUPFAM" id="SSF56112">
    <property type="entry name" value="Protein kinase-like (PK-like)"/>
    <property type="match status" value="1"/>
</dbReference>
<evidence type="ECO:0008006" key="3">
    <source>
        <dbReference type="Google" id="ProtNLM"/>
    </source>
</evidence>
<evidence type="ECO:0000313" key="2">
    <source>
        <dbReference type="EMBL" id="VWO99299.1"/>
    </source>
</evidence>
<organism evidence="2">
    <name type="scientific">Ganoderma boninense</name>
    <dbReference type="NCBI Taxonomy" id="34458"/>
    <lineage>
        <taxon>Eukaryota</taxon>
        <taxon>Fungi</taxon>
        <taxon>Dikarya</taxon>
        <taxon>Basidiomycota</taxon>
        <taxon>Agaricomycotina</taxon>
        <taxon>Agaricomycetes</taxon>
        <taxon>Polyporales</taxon>
        <taxon>Polyporaceae</taxon>
        <taxon>Ganoderma</taxon>
    </lineage>
</organism>
<accession>A0A5K1K1B9</accession>